<proteinExistence type="inferred from homology"/>
<dbReference type="PROSITE" id="PS00375">
    <property type="entry name" value="UDPGT"/>
    <property type="match status" value="1"/>
</dbReference>
<dbReference type="InterPro" id="IPR035595">
    <property type="entry name" value="UDP_glycos_trans_CS"/>
</dbReference>
<accession>A0A8K0H221</accession>
<evidence type="ECO:0000256" key="1">
    <source>
        <dbReference type="ARBA" id="ARBA00009995"/>
    </source>
</evidence>
<dbReference type="InterPro" id="IPR002213">
    <property type="entry name" value="UDP_glucos_trans"/>
</dbReference>
<comment type="caution">
    <text evidence="7">The sequence shown here is derived from an EMBL/GenBank/DDBJ whole genome shotgun (WGS) entry which is preliminary data.</text>
</comment>
<dbReference type="PANTHER" id="PTHR48048">
    <property type="entry name" value="GLYCOSYLTRANSFERASE"/>
    <property type="match status" value="1"/>
</dbReference>
<gene>
    <name evidence="7" type="ORF">FNV43_RR13910</name>
</gene>
<dbReference type="EC" id="2.4.1.-" evidence="5"/>
<dbReference type="FunFam" id="3.40.50.2000:FF:000056">
    <property type="entry name" value="Glycosyltransferase"/>
    <property type="match status" value="1"/>
</dbReference>
<evidence type="ECO:0000256" key="3">
    <source>
        <dbReference type="ARBA" id="ARBA00022679"/>
    </source>
</evidence>
<dbReference type="SUPFAM" id="SSF53756">
    <property type="entry name" value="UDP-Glycosyltransferase/glycogen phosphorylase"/>
    <property type="match status" value="1"/>
</dbReference>
<dbReference type="GO" id="GO:0035251">
    <property type="term" value="F:UDP-glucosyltransferase activity"/>
    <property type="evidence" value="ECO:0007669"/>
    <property type="project" value="InterPro"/>
</dbReference>
<dbReference type="InterPro" id="IPR050481">
    <property type="entry name" value="UDP-glycosyltransf_plant"/>
</dbReference>
<evidence type="ECO:0000256" key="6">
    <source>
        <dbReference type="SAM" id="MobiDB-lite"/>
    </source>
</evidence>
<dbReference type="EMBL" id="VOIH02000006">
    <property type="protein sequence ID" value="KAF3444220.1"/>
    <property type="molecule type" value="Genomic_DNA"/>
</dbReference>
<evidence type="ECO:0000313" key="8">
    <source>
        <dbReference type="Proteomes" id="UP000796880"/>
    </source>
</evidence>
<reference evidence="7" key="1">
    <citation type="submission" date="2020-03" db="EMBL/GenBank/DDBJ databases">
        <title>A high-quality chromosome-level genome assembly of a woody plant with both climbing and erect habits, Rhamnella rubrinervis.</title>
        <authorList>
            <person name="Lu Z."/>
            <person name="Yang Y."/>
            <person name="Zhu X."/>
            <person name="Sun Y."/>
        </authorList>
    </citation>
    <scope>NUCLEOTIDE SEQUENCE</scope>
    <source>
        <strain evidence="7">BYM</strain>
        <tissue evidence="7">Leaf</tissue>
    </source>
</reference>
<dbReference type="OrthoDB" id="5835829at2759"/>
<feature type="region of interest" description="Disordered" evidence="6">
    <location>
        <begin position="466"/>
        <end position="485"/>
    </location>
</feature>
<keyword evidence="8" id="KW-1185">Reference proteome</keyword>
<keyword evidence="2 4" id="KW-0328">Glycosyltransferase</keyword>
<dbReference type="Gene3D" id="3.40.50.2000">
    <property type="entry name" value="Glycogen Phosphorylase B"/>
    <property type="match status" value="2"/>
</dbReference>
<dbReference type="CDD" id="cd03784">
    <property type="entry name" value="GT1_Gtf-like"/>
    <property type="match status" value="1"/>
</dbReference>
<dbReference type="AlphaFoldDB" id="A0A8K0H221"/>
<evidence type="ECO:0000256" key="5">
    <source>
        <dbReference type="RuleBase" id="RU362057"/>
    </source>
</evidence>
<dbReference type="Pfam" id="PF00201">
    <property type="entry name" value="UDPGT"/>
    <property type="match status" value="1"/>
</dbReference>
<name>A0A8K0H221_9ROSA</name>
<evidence type="ECO:0000313" key="7">
    <source>
        <dbReference type="EMBL" id="KAF3444220.1"/>
    </source>
</evidence>
<dbReference type="Proteomes" id="UP000796880">
    <property type="component" value="Unassembled WGS sequence"/>
</dbReference>
<sequence length="485" mass="53102">MKESIVLYPAPGFHHMVAMVGLGKLISLHHPELSITILVSTMPSGLDTATTSSYIHQISQTNIPITFFNLSSNNLPQSLAGNGAAAVFEFIGLNEQNVVDALGTISVASTVLALVTSVLHITSHPHIPTYYYFTSCASTLAFFLHLPTIHNQTERSFKDLNNTFFHLPGLPPIKASDVPDPVLDRDDPAYHYFLRYAICLFKSQGIIVNTFEALEPQAIKVITQGACILNNDATPTPAPPIYHIGPLIADSKDRAVGFKASSSDTYTKCLTWLDAQPCRSVVFLSFGRRGAFSEVQLKEMAMGLERSNHRFLWVVRSTSMSNSEPDLEVLLPKGFMERTKERGLVVKSWAPQSDILSHESVGGFVTHCGWNSVVEAVFHGVPMVAWPLYAEQRMNSAVLVEEMKLAIPVEKVESSSSSSPSSSEEELLVSAEELEKKVRQLMGSEGQSLVEKSLGAKAMAMAAWSNGGSSMSSLSKMVDSWQKRH</sequence>
<dbReference type="PANTHER" id="PTHR48048:SF56">
    <property type="entry name" value="GLYCOSYLTRANSFERASE"/>
    <property type="match status" value="1"/>
</dbReference>
<evidence type="ECO:0000256" key="4">
    <source>
        <dbReference type="RuleBase" id="RU003718"/>
    </source>
</evidence>
<protein>
    <recommendedName>
        <fullName evidence="5">Glycosyltransferase</fullName>
        <ecNumber evidence="5">2.4.1.-</ecNumber>
    </recommendedName>
</protein>
<evidence type="ECO:0000256" key="2">
    <source>
        <dbReference type="ARBA" id="ARBA00022676"/>
    </source>
</evidence>
<keyword evidence="3 4" id="KW-0808">Transferase</keyword>
<comment type="similarity">
    <text evidence="1 4">Belongs to the UDP-glycosyltransferase family.</text>
</comment>
<organism evidence="7 8">
    <name type="scientific">Rhamnella rubrinervis</name>
    <dbReference type="NCBI Taxonomy" id="2594499"/>
    <lineage>
        <taxon>Eukaryota</taxon>
        <taxon>Viridiplantae</taxon>
        <taxon>Streptophyta</taxon>
        <taxon>Embryophyta</taxon>
        <taxon>Tracheophyta</taxon>
        <taxon>Spermatophyta</taxon>
        <taxon>Magnoliopsida</taxon>
        <taxon>eudicotyledons</taxon>
        <taxon>Gunneridae</taxon>
        <taxon>Pentapetalae</taxon>
        <taxon>rosids</taxon>
        <taxon>fabids</taxon>
        <taxon>Rosales</taxon>
        <taxon>Rhamnaceae</taxon>
        <taxon>rhamnoid group</taxon>
        <taxon>Rhamneae</taxon>
        <taxon>Rhamnella</taxon>
    </lineage>
</organism>